<dbReference type="PANTHER" id="PTHR31005">
    <property type="entry name" value="DUF4139 DOMAIN-CONTAINING PROTEIN"/>
    <property type="match status" value="1"/>
</dbReference>
<reference evidence="4" key="1">
    <citation type="submission" date="2022-11" db="UniProtKB">
        <authorList>
            <consortium name="WormBaseParasite"/>
        </authorList>
    </citation>
    <scope>IDENTIFICATION</scope>
</reference>
<dbReference type="WBParaSite" id="scf7180000422335.g8782">
    <property type="protein sequence ID" value="scf7180000422335.g8782"/>
    <property type="gene ID" value="scf7180000422335.g8782"/>
</dbReference>
<sequence length="312" mass="35660">MQFAPTSLFLLNEDSMKNLSSFLDYYGKTAGETRSELRQKAKELAELKERLAKSEWELNKQRGKMEYDKNKRSINLLVEILSNEEDSSIDSSIGDGHCELLLVYQVFSCTWRPSYSLRASSSGVLNSRYLSKRKMSRSSLKIKAGTSNENLPEEREDEEEENEEKRVNKEEEEIKKKEEKLLKEKKERREEDCSEAILLSFHGMDWKDAQLILSTAQPCSANSVPCVPSLNAMLQRTVIRLVYCSITNLNPLNFLVVVYFVNHSTATARHRRMLNSHAASQEDLDAGIGSFDYNELIDAQANINLILDTSIL</sequence>
<keyword evidence="1" id="KW-0175">Coiled coil</keyword>
<protein>
    <submittedName>
        <fullName evidence="4">Uncharacterized protein</fullName>
    </submittedName>
</protein>
<evidence type="ECO:0000256" key="2">
    <source>
        <dbReference type="SAM" id="MobiDB-lite"/>
    </source>
</evidence>
<dbReference type="InterPro" id="IPR011935">
    <property type="entry name" value="CHP02231"/>
</dbReference>
<feature type="region of interest" description="Disordered" evidence="2">
    <location>
        <begin position="140"/>
        <end position="174"/>
    </location>
</feature>
<feature type="compositionally biased region" description="Basic and acidic residues" evidence="2">
    <location>
        <begin position="163"/>
        <end position="174"/>
    </location>
</feature>
<keyword evidence="3" id="KW-1185">Reference proteome</keyword>
<name>A0A915P3C6_9BILA</name>
<evidence type="ECO:0000256" key="1">
    <source>
        <dbReference type="SAM" id="Coils"/>
    </source>
</evidence>
<dbReference type="AlphaFoldDB" id="A0A915P3C6"/>
<dbReference type="Proteomes" id="UP000887560">
    <property type="component" value="Unplaced"/>
</dbReference>
<evidence type="ECO:0000313" key="3">
    <source>
        <dbReference type="Proteomes" id="UP000887560"/>
    </source>
</evidence>
<proteinExistence type="predicted"/>
<organism evidence="3 4">
    <name type="scientific">Meloidogyne floridensis</name>
    <dbReference type="NCBI Taxonomy" id="298350"/>
    <lineage>
        <taxon>Eukaryota</taxon>
        <taxon>Metazoa</taxon>
        <taxon>Ecdysozoa</taxon>
        <taxon>Nematoda</taxon>
        <taxon>Chromadorea</taxon>
        <taxon>Rhabditida</taxon>
        <taxon>Tylenchina</taxon>
        <taxon>Tylenchomorpha</taxon>
        <taxon>Tylenchoidea</taxon>
        <taxon>Meloidogynidae</taxon>
        <taxon>Meloidogyninae</taxon>
        <taxon>Meloidogyne</taxon>
    </lineage>
</organism>
<feature type="coiled-coil region" evidence="1">
    <location>
        <begin position="30"/>
        <end position="64"/>
    </location>
</feature>
<accession>A0A915P3C6</accession>
<dbReference type="PANTHER" id="PTHR31005:SF10">
    <property type="entry name" value="DUF4140 DOMAIN-CONTAINING PROTEIN"/>
    <property type="match status" value="1"/>
</dbReference>
<evidence type="ECO:0000313" key="4">
    <source>
        <dbReference type="WBParaSite" id="scf7180000422335.g8782"/>
    </source>
</evidence>